<dbReference type="Proteomes" id="UP000245890">
    <property type="component" value="Unassembled WGS sequence"/>
</dbReference>
<proteinExistence type="predicted"/>
<dbReference type="RefSeq" id="WP_116468670.1">
    <property type="nucleotide sequence ID" value="NZ_QENQ01000001.1"/>
</dbReference>
<evidence type="ECO:0000256" key="1">
    <source>
        <dbReference type="SAM" id="SignalP"/>
    </source>
</evidence>
<keyword evidence="3" id="KW-1185">Reference proteome</keyword>
<comment type="caution">
    <text evidence="2">The sequence shown here is derived from an EMBL/GenBank/DDBJ whole genome shotgun (WGS) entry which is preliminary data.</text>
</comment>
<feature type="signal peptide" evidence="1">
    <location>
        <begin position="1"/>
        <end position="20"/>
    </location>
</feature>
<keyword evidence="1" id="KW-0732">Signal</keyword>
<reference evidence="2 3" key="1">
    <citation type="submission" date="2018-05" db="EMBL/GenBank/DDBJ databases">
        <title>Description of Sphingomonas pokkalii sp nov, isolated from the rhizosphere of saline tolerant pokkali rice and its draft genome analysis.</title>
        <authorList>
            <person name="Menon R."/>
            <person name="Kumari S."/>
            <person name="Rameshkumar N."/>
        </authorList>
    </citation>
    <scope>NUCLEOTIDE SEQUENCE [LARGE SCALE GENOMIC DNA]</scope>
    <source>
        <strain evidence="2 3">L3B27</strain>
    </source>
</reference>
<protein>
    <recommendedName>
        <fullName evidence="4">Circumsporozoite protein</fullName>
    </recommendedName>
</protein>
<name>A0A2U0SD62_9SPHN</name>
<accession>A0A2U0SD62</accession>
<gene>
    <name evidence="2" type="ORF">DD559_07730</name>
</gene>
<evidence type="ECO:0008006" key="4">
    <source>
        <dbReference type="Google" id="ProtNLM"/>
    </source>
</evidence>
<evidence type="ECO:0000313" key="2">
    <source>
        <dbReference type="EMBL" id="PVX29231.1"/>
    </source>
</evidence>
<evidence type="ECO:0000313" key="3">
    <source>
        <dbReference type="Proteomes" id="UP000245890"/>
    </source>
</evidence>
<organism evidence="2 3">
    <name type="scientific">Sphingomonas pokkalii</name>
    <dbReference type="NCBI Taxonomy" id="2175090"/>
    <lineage>
        <taxon>Bacteria</taxon>
        <taxon>Pseudomonadati</taxon>
        <taxon>Pseudomonadota</taxon>
        <taxon>Alphaproteobacteria</taxon>
        <taxon>Sphingomonadales</taxon>
        <taxon>Sphingomonadaceae</taxon>
        <taxon>Sphingomonas</taxon>
    </lineage>
</organism>
<feature type="chain" id="PRO_5015588882" description="Circumsporozoite protein" evidence="1">
    <location>
        <begin position="21"/>
        <end position="74"/>
    </location>
</feature>
<dbReference type="EMBL" id="QENQ01000001">
    <property type="protein sequence ID" value="PVX29231.1"/>
    <property type="molecule type" value="Genomic_DNA"/>
</dbReference>
<dbReference type="AlphaFoldDB" id="A0A2U0SD62"/>
<sequence length="74" mass="7304">MTKLRLMAAAVALMPLAACGAGESNVADSSNYSPEANAMIYQDEADNAANAQADALIGNATDSAGDDVAAGNGN</sequence>